<name>A0A6S6RYF5_9BACT</name>
<accession>A0A6S6RYF5</accession>
<reference evidence="3" key="1">
    <citation type="submission" date="2020-01" db="EMBL/GenBank/DDBJ databases">
        <authorList>
            <person name="Meier V. D."/>
            <person name="Meier V D."/>
        </authorList>
    </citation>
    <scope>NUCLEOTIDE SEQUENCE</scope>
    <source>
        <strain evidence="3">HLG_WM_MAG_04</strain>
    </source>
</reference>
<dbReference type="EMBL" id="CACVAX010000001">
    <property type="protein sequence ID" value="CAA6800384.1"/>
    <property type="molecule type" value="Genomic_DNA"/>
</dbReference>
<evidence type="ECO:0000313" key="3">
    <source>
        <dbReference type="EMBL" id="CAA6800384.1"/>
    </source>
</evidence>
<dbReference type="AlphaFoldDB" id="A0A6S6RYF5"/>
<gene>
    <name evidence="3" type="ORF">HELGO_WM9746</name>
</gene>
<proteinExistence type="predicted"/>
<feature type="chain" id="PRO_5028081631" evidence="2">
    <location>
        <begin position="23"/>
        <end position="185"/>
    </location>
</feature>
<keyword evidence="2" id="KW-0732">Signal</keyword>
<evidence type="ECO:0000256" key="2">
    <source>
        <dbReference type="SAM" id="SignalP"/>
    </source>
</evidence>
<sequence>MNNKIKLLSILTLFSYNSLLLADADADFVTIHGAVNHSFVESISKNLAHVDDKRGEYTKIDGDEEFKEALKEGKFDESDLKDGSKISKRYISREIKNVNLDDSDLSSLEGDTLNLGSDIEGGNVVQSLNIEDSKIETDRHINAGIISSGDDVSNITNVTNIEDSQLMGQSKEKDDSTISTSQYFD</sequence>
<evidence type="ECO:0000256" key="1">
    <source>
        <dbReference type="SAM" id="MobiDB-lite"/>
    </source>
</evidence>
<protein>
    <submittedName>
        <fullName evidence="3">Uncharacterized protein</fullName>
    </submittedName>
</protein>
<feature type="signal peptide" evidence="2">
    <location>
        <begin position="1"/>
        <end position="22"/>
    </location>
</feature>
<feature type="region of interest" description="Disordered" evidence="1">
    <location>
        <begin position="163"/>
        <end position="185"/>
    </location>
</feature>
<organism evidence="3">
    <name type="scientific">uncultured Sulfurovum sp</name>
    <dbReference type="NCBI Taxonomy" id="269237"/>
    <lineage>
        <taxon>Bacteria</taxon>
        <taxon>Pseudomonadati</taxon>
        <taxon>Campylobacterota</taxon>
        <taxon>Epsilonproteobacteria</taxon>
        <taxon>Campylobacterales</taxon>
        <taxon>Sulfurovaceae</taxon>
        <taxon>Sulfurovum</taxon>
        <taxon>environmental samples</taxon>
    </lineage>
</organism>